<feature type="domain" description="Core-binding (CB)" evidence="3">
    <location>
        <begin position="5"/>
        <end position="100"/>
    </location>
</feature>
<dbReference type="Proteomes" id="UP000034826">
    <property type="component" value="Unassembled WGS sequence"/>
</dbReference>
<evidence type="ECO:0000313" key="4">
    <source>
        <dbReference type="EMBL" id="KKT65655.1"/>
    </source>
</evidence>
<dbReference type="InterPro" id="IPR004107">
    <property type="entry name" value="Integrase_SAM-like_N"/>
</dbReference>
<dbReference type="Gene3D" id="1.10.150.130">
    <property type="match status" value="2"/>
</dbReference>
<sequence length="165" mass="19058">MDLSLSSQKFLNSFFDYLSSSGVSDKSLKYYRSDISHFTGWIILKVRTWGIFAETVTEIIPFINTRLAHEYKIFLTQNNISPKTVNRRLSTLRHLSRFLLASQIANSDFMEGIANIDISASHSPSIHPLITLFEKKLEAEKVSKNTVKNYISDVKHFINWLEIRN</sequence>
<comment type="caution">
    <text evidence="4">The sequence shown here is derived from an EMBL/GenBank/DDBJ whole genome shotgun (WGS) entry which is preliminary data.</text>
</comment>
<dbReference type="PROSITE" id="PS51900">
    <property type="entry name" value="CB"/>
    <property type="match status" value="2"/>
</dbReference>
<dbReference type="InterPro" id="IPR010998">
    <property type="entry name" value="Integrase_recombinase_N"/>
</dbReference>
<evidence type="ECO:0000313" key="5">
    <source>
        <dbReference type="Proteomes" id="UP000034826"/>
    </source>
</evidence>
<dbReference type="GO" id="GO:0015074">
    <property type="term" value="P:DNA integration"/>
    <property type="evidence" value="ECO:0007669"/>
    <property type="project" value="InterPro"/>
</dbReference>
<gene>
    <name evidence="4" type="ORF">UW60_C0039G0008</name>
</gene>
<evidence type="ECO:0000256" key="2">
    <source>
        <dbReference type="PROSITE-ProRule" id="PRU01248"/>
    </source>
</evidence>
<proteinExistence type="predicted"/>
<name>A0A0G1J311_9BACT</name>
<dbReference type="AlphaFoldDB" id="A0A0G1J311"/>
<dbReference type="GO" id="GO:0003677">
    <property type="term" value="F:DNA binding"/>
    <property type="evidence" value="ECO:0007669"/>
    <property type="project" value="UniProtKB-UniRule"/>
</dbReference>
<dbReference type="Pfam" id="PF02899">
    <property type="entry name" value="Phage_int_SAM_1"/>
    <property type="match status" value="1"/>
</dbReference>
<protein>
    <recommendedName>
        <fullName evidence="3">Core-binding (CB) domain-containing protein</fullName>
    </recommendedName>
</protein>
<feature type="domain" description="Core-binding (CB)" evidence="3">
    <location>
        <begin position="124"/>
        <end position="165"/>
    </location>
</feature>
<dbReference type="InterPro" id="IPR044068">
    <property type="entry name" value="CB"/>
</dbReference>
<dbReference type="EMBL" id="LCIY01000039">
    <property type="protein sequence ID" value="KKT65655.1"/>
    <property type="molecule type" value="Genomic_DNA"/>
</dbReference>
<evidence type="ECO:0000259" key="3">
    <source>
        <dbReference type="PROSITE" id="PS51900"/>
    </source>
</evidence>
<reference evidence="4 5" key="1">
    <citation type="journal article" date="2015" name="Nature">
        <title>rRNA introns, odd ribosomes, and small enigmatic genomes across a large radiation of phyla.</title>
        <authorList>
            <person name="Brown C.T."/>
            <person name="Hug L.A."/>
            <person name="Thomas B.C."/>
            <person name="Sharon I."/>
            <person name="Castelle C.J."/>
            <person name="Singh A."/>
            <person name="Wilkins M.J."/>
            <person name="Williams K.H."/>
            <person name="Banfield J.F."/>
        </authorList>
    </citation>
    <scope>NUCLEOTIDE SEQUENCE [LARGE SCALE GENOMIC DNA]</scope>
</reference>
<dbReference type="SUPFAM" id="SSF47823">
    <property type="entry name" value="lambda integrase-like, N-terminal domain"/>
    <property type="match status" value="1"/>
</dbReference>
<accession>A0A0G1J311</accession>
<keyword evidence="1 2" id="KW-0238">DNA-binding</keyword>
<evidence type="ECO:0000256" key="1">
    <source>
        <dbReference type="ARBA" id="ARBA00023125"/>
    </source>
</evidence>
<organism evidence="4 5">
    <name type="scientific">Candidatus Woesebacteria bacterium GW2011_GWA2_44_33</name>
    <dbReference type="NCBI Taxonomy" id="1618564"/>
    <lineage>
        <taxon>Bacteria</taxon>
        <taxon>Candidatus Woeseibacteriota</taxon>
    </lineage>
</organism>